<gene>
    <name evidence="2" type="ORF">AUC31_03340</name>
</gene>
<name>A0A0U2XC90_9BACL</name>
<feature type="transmembrane region" description="Helical" evidence="1">
    <location>
        <begin position="12"/>
        <end position="32"/>
    </location>
</feature>
<dbReference type="STRING" id="200991.AUC31_03340"/>
<evidence type="ECO:0000313" key="3">
    <source>
        <dbReference type="Proteomes" id="UP000067683"/>
    </source>
</evidence>
<accession>A0A0U2XC90</accession>
<feature type="transmembrane region" description="Helical" evidence="1">
    <location>
        <begin position="52"/>
        <end position="74"/>
    </location>
</feature>
<dbReference type="EMBL" id="CP013659">
    <property type="protein sequence ID" value="ALS74351.1"/>
    <property type="molecule type" value="Genomic_DNA"/>
</dbReference>
<protein>
    <submittedName>
        <fullName evidence="2">Uncharacterized protein</fullName>
    </submittedName>
</protein>
<dbReference type="KEGG" id="prt:AUC31_03340"/>
<proteinExistence type="predicted"/>
<keyword evidence="1" id="KW-1133">Transmembrane helix</keyword>
<feature type="transmembrane region" description="Helical" evidence="1">
    <location>
        <begin position="135"/>
        <end position="153"/>
    </location>
</feature>
<keyword evidence="1" id="KW-0472">Membrane</keyword>
<sequence length="164" mass="18972">MKQDFRMTYPLWNMAFILILAVMAVGFTSSFVNVTKTDSSLSIETQAVEGFLLFAALIAYLVLITIYLIALQAYNRKNPGKKISPFSMRPPEYMEQDEGMTFITRKAVQKVYTFITWILPFFALIVMLFPIPRLFIVWGILAVAFGQNLIYYMEMRRHLKEAAE</sequence>
<dbReference type="AlphaFoldDB" id="A0A0U2XC90"/>
<keyword evidence="1" id="KW-0812">Transmembrane</keyword>
<evidence type="ECO:0000256" key="1">
    <source>
        <dbReference type="SAM" id="Phobius"/>
    </source>
</evidence>
<keyword evidence="3" id="KW-1185">Reference proteome</keyword>
<evidence type="ECO:0000313" key="2">
    <source>
        <dbReference type="EMBL" id="ALS74351.1"/>
    </source>
</evidence>
<dbReference type="OrthoDB" id="2426546at2"/>
<organism evidence="2 3">
    <name type="scientific">Planococcus rifietoensis</name>
    <dbReference type="NCBI Taxonomy" id="200991"/>
    <lineage>
        <taxon>Bacteria</taxon>
        <taxon>Bacillati</taxon>
        <taxon>Bacillota</taxon>
        <taxon>Bacilli</taxon>
        <taxon>Bacillales</taxon>
        <taxon>Caryophanaceae</taxon>
        <taxon>Planococcus</taxon>
    </lineage>
</organism>
<reference evidence="2" key="1">
    <citation type="submission" date="2016-01" db="EMBL/GenBank/DDBJ databases">
        <title>Complete genome of Planococcus rifietoensis type strain M8.</title>
        <authorList>
            <person name="See-Too W.S."/>
        </authorList>
    </citation>
    <scope>NUCLEOTIDE SEQUENCE [LARGE SCALE GENOMIC DNA]</scope>
    <source>
        <strain evidence="2">M8</strain>
    </source>
</reference>
<feature type="transmembrane region" description="Helical" evidence="1">
    <location>
        <begin position="111"/>
        <end position="129"/>
    </location>
</feature>
<dbReference type="Proteomes" id="UP000067683">
    <property type="component" value="Chromosome"/>
</dbReference>
<dbReference type="RefSeq" id="WP_058381058.1">
    <property type="nucleotide sequence ID" value="NZ_CP013659.2"/>
</dbReference>